<evidence type="ECO:0000256" key="1">
    <source>
        <dbReference type="ARBA" id="ARBA00007261"/>
    </source>
</evidence>
<sequence length="420" mass="47196">MYKKYTLDNGLRIVAEHIPYVKSISVGIWIETGSKNEDTTTNGVSHFVEHMLFKGTTTRTALDIADIIDGVGGQINAFTSKECTCYYIKVLDSHYKLAIDILSDMLFNSKLDPIDIDKERSVIMEEISMYEDSPEDLVHDLLSQTVFKNNSLGLPILGTAQTLNTIDQAALREYMEKHYLPEKTVIAIAGNFKEEEILGTIEEKFANWNHKENKQKNLDLNFNFKKVHRTKDVEQAHLCMAFKGTSLGHKDLYPLMVVNNILGGSMSSRLFQTIREEKGLAYSIYSYPSFYKEGGLLTIYGGMNPQQLEEVTGLVYKELENLRANGLTNAEMTKSKEQLKGNYILGLESTSSRMTSIGKSELLLGKISSPKEIIDKVDGISMEQIEAVIEKVIQLDSVAIASLSKEDQGNIIERVFKNSN</sequence>
<organism evidence="5 6">
    <name type="scientific">Alkaliphilus pronyensis</name>
    <dbReference type="NCBI Taxonomy" id="1482732"/>
    <lineage>
        <taxon>Bacteria</taxon>
        <taxon>Bacillati</taxon>
        <taxon>Bacillota</taxon>
        <taxon>Clostridia</taxon>
        <taxon>Peptostreptococcales</taxon>
        <taxon>Natronincolaceae</taxon>
        <taxon>Alkaliphilus</taxon>
    </lineage>
</organism>
<name>A0A6I0FFE5_9FIRM</name>
<dbReference type="InterPro" id="IPR001431">
    <property type="entry name" value="Pept_M16_Zn_BS"/>
</dbReference>
<comment type="caution">
    <text evidence="5">The sequence shown here is derived from an EMBL/GenBank/DDBJ whole genome shotgun (WGS) entry which is preliminary data.</text>
</comment>
<dbReference type="PANTHER" id="PTHR11851">
    <property type="entry name" value="METALLOPROTEASE"/>
    <property type="match status" value="1"/>
</dbReference>
<feature type="domain" description="Peptidase M16 C-terminal" evidence="4">
    <location>
        <begin position="166"/>
        <end position="339"/>
    </location>
</feature>
<evidence type="ECO:0000259" key="3">
    <source>
        <dbReference type="Pfam" id="PF00675"/>
    </source>
</evidence>
<protein>
    <submittedName>
        <fullName evidence="5">Insulinase family protein</fullName>
    </submittedName>
</protein>
<dbReference type="Pfam" id="PF05193">
    <property type="entry name" value="Peptidase_M16_C"/>
    <property type="match status" value="1"/>
</dbReference>
<dbReference type="GO" id="GO:0006508">
    <property type="term" value="P:proteolysis"/>
    <property type="evidence" value="ECO:0007669"/>
    <property type="project" value="InterPro"/>
</dbReference>
<dbReference type="EMBL" id="WBZC01000011">
    <property type="protein sequence ID" value="KAB3536953.1"/>
    <property type="molecule type" value="Genomic_DNA"/>
</dbReference>
<dbReference type="InterPro" id="IPR011249">
    <property type="entry name" value="Metalloenz_LuxS/M16"/>
</dbReference>
<reference evidence="5 6" key="1">
    <citation type="submission" date="2019-10" db="EMBL/GenBank/DDBJ databases">
        <title>Alkaliphilus serpentinus sp. nov. and Alkaliphilus pronyensis sp. nov., two novel anaerobic alkaliphilic species isolated from the serpentinized-hosted hydrothermal field of the Prony Bay (New Caledonia).</title>
        <authorList>
            <person name="Postec A."/>
        </authorList>
    </citation>
    <scope>NUCLEOTIDE SEQUENCE [LARGE SCALE GENOMIC DNA]</scope>
    <source>
        <strain evidence="5 6">LacV</strain>
    </source>
</reference>
<dbReference type="GO" id="GO:0004222">
    <property type="term" value="F:metalloendopeptidase activity"/>
    <property type="evidence" value="ECO:0007669"/>
    <property type="project" value="InterPro"/>
</dbReference>
<dbReference type="InterPro" id="IPR011765">
    <property type="entry name" value="Pept_M16_N"/>
</dbReference>
<keyword evidence="6" id="KW-1185">Reference proteome</keyword>
<dbReference type="OrthoDB" id="9811314at2"/>
<evidence type="ECO:0000259" key="4">
    <source>
        <dbReference type="Pfam" id="PF05193"/>
    </source>
</evidence>
<evidence type="ECO:0000256" key="2">
    <source>
        <dbReference type="RuleBase" id="RU004447"/>
    </source>
</evidence>
<dbReference type="RefSeq" id="WP_151860269.1">
    <property type="nucleotide sequence ID" value="NZ_WBZC01000011.1"/>
</dbReference>
<dbReference type="Gene3D" id="3.30.830.10">
    <property type="entry name" value="Metalloenzyme, LuxS/M16 peptidase-like"/>
    <property type="match status" value="2"/>
</dbReference>
<dbReference type="PROSITE" id="PS00143">
    <property type="entry name" value="INSULINASE"/>
    <property type="match status" value="1"/>
</dbReference>
<dbReference type="FunFam" id="3.30.830.10:FF:000008">
    <property type="entry name" value="Mitochondrial-processing peptidase subunit beta"/>
    <property type="match status" value="1"/>
</dbReference>
<accession>A0A6I0FFE5</accession>
<dbReference type="AlphaFoldDB" id="A0A6I0FFE5"/>
<dbReference type="PANTHER" id="PTHR11851:SF49">
    <property type="entry name" value="MITOCHONDRIAL-PROCESSING PEPTIDASE SUBUNIT ALPHA"/>
    <property type="match status" value="1"/>
</dbReference>
<evidence type="ECO:0000313" key="5">
    <source>
        <dbReference type="EMBL" id="KAB3536953.1"/>
    </source>
</evidence>
<dbReference type="InterPro" id="IPR050361">
    <property type="entry name" value="MPP/UQCRC_Complex"/>
</dbReference>
<proteinExistence type="inferred from homology"/>
<gene>
    <name evidence="5" type="ORF">F8154_03810</name>
</gene>
<dbReference type="Pfam" id="PF00675">
    <property type="entry name" value="Peptidase_M16"/>
    <property type="match status" value="1"/>
</dbReference>
<feature type="domain" description="Peptidase M16 N-terminal" evidence="3">
    <location>
        <begin position="12"/>
        <end position="159"/>
    </location>
</feature>
<dbReference type="InterPro" id="IPR007863">
    <property type="entry name" value="Peptidase_M16_C"/>
</dbReference>
<dbReference type="GO" id="GO:0046872">
    <property type="term" value="F:metal ion binding"/>
    <property type="evidence" value="ECO:0007669"/>
    <property type="project" value="InterPro"/>
</dbReference>
<comment type="similarity">
    <text evidence="1 2">Belongs to the peptidase M16 family.</text>
</comment>
<dbReference type="SUPFAM" id="SSF63411">
    <property type="entry name" value="LuxS/MPP-like metallohydrolase"/>
    <property type="match status" value="2"/>
</dbReference>
<evidence type="ECO:0000313" key="6">
    <source>
        <dbReference type="Proteomes" id="UP000432715"/>
    </source>
</evidence>
<dbReference type="Proteomes" id="UP000432715">
    <property type="component" value="Unassembled WGS sequence"/>
</dbReference>